<evidence type="ECO:0000256" key="1">
    <source>
        <dbReference type="SAM" id="SignalP"/>
    </source>
</evidence>
<organism evidence="3 4">
    <name type="scientific">Cyclobacterium plantarum</name>
    <dbReference type="NCBI Taxonomy" id="2716263"/>
    <lineage>
        <taxon>Bacteria</taxon>
        <taxon>Pseudomonadati</taxon>
        <taxon>Bacteroidota</taxon>
        <taxon>Cytophagia</taxon>
        <taxon>Cytophagales</taxon>
        <taxon>Cyclobacteriaceae</taxon>
        <taxon>Cyclobacterium</taxon>
    </lineage>
</organism>
<accession>A0ABX0H124</accession>
<keyword evidence="4" id="KW-1185">Reference proteome</keyword>
<feature type="signal peptide" evidence="1">
    <location>
        <begin position="1"/>
        <end position="20"/>
    </location>
</feature>
<dbReference type="InterPro" id="IPR013783">
    <property type="entry name" value="Ig-like_fold"/>
</dbReference>
<dbReference type="Gene3D" id="3.20.20.80">
    <property type="entry name" value="Glycosidases"/>
    <property type="match status" value="1"/>
</dbReference>
<name>A0ABX0H124_9BACT</name>
<keyword evidence="1" id="KW-0732">Signal</keyword>
<sequence>MKHLATFLFLSLTISVTLFAQQAKISGELKAYQKLTFSWEGPHAAEEEKTFLDYRLQVVFTGPDGQKMRIPGYFAGDGIAGETGVSAGNIWRAHLLPLVPGEWTFEARFIQGEQVAISQDPDWSQGSAFHGDTGSFDILPPDASAPGFLSKGKLQYVGEHFLQFTDESYFLKMGANSPEVFLEYEEFDGTSSERSYATHVKDWKSGDPLWHENKGKGIIGVINYLKSQGINAHYFMLMNAYGDGKQAFPWTGHDAYYQYDLSKLDQWQLLFDHMMTEGVMPQLVLSEQENQSYFEHKEGGEFATARKIFYREMAARFGYLNAVTWNIGEESGWDNEPTYGKGNTTAQRRQFAAYLKQLLPYSELIVVHNGPSDTDAIFEGLVGDSAYSGISYQGNFEDPYYGYERILHWKEESARSGKPWVVSYDEPYTNPEFPDLETWSKNSLWAALMAGAAGVEFYIGKGRDLSIEDYQLYEAYWQAMTGAKSFFLDNDIPFQHLKPFEVQDAEIWGLTDENQHHVLYLREGGEANLRLSEGQYMLRWFDPALGESYTTGAPVGVPEAGLVHLGHPPTANDKSWVLWLQRQ</sequence>
<dbReference type="Proteomes" id="UP000649799">
    <property type="component" value="Unassembled WGS sequence"/>
</dbReference>
<reference evidence="3 4" key="1">
    <citation type="submission" date="2020-03" db="EMBL/GenBank/DDBJ databases">
        <title>Cyclobacterium plantarum sp. nov., a marine bacterium isolated from a coastal-marine wetland.</title>
        <authorList>
            <person name="Sanchez-Porro C."/>
            <person name="Ventosa A."/>
            <person name="Amoozegar M."/>
        </authorList>
    </citation>
    <scope>NUCLEOTIDE SEQUENCE [LARGE SCALE GENOMIC DNA]</scope>
    <source>
        <strain evidence="3 4">GBPx2</strain>
    </source>
</reference>
<evidence type="ECO:0000313" key="4">
    <source>
        <dbReference type="Proteomes" id="UP000649799"/>
    </source>
</evidence>
<dbReference type="Gene3D" id="2.60.40.10">
    <property type="entry name" value="Immunoglobulins"/>
    <property type="match status" value="1"/>
</dbReference>
<dbReference type="RefSeq" id="WP_166142432.1">
    <property type="nucleotide sequence ID" value="NZ_JAANYN010000001.1"/>
</dbReference>
<dbReference type="Pfam" id="PF16586">
    <property type="entry name" value="DUF5060"/>
    <property type="match status" value="1"/>
</dbReference>
<protein>
    <submittedName>
        <fullName evidence="3">DUF5060 domain-containing protein</fullName>
    </submittedName>
</protein>
<feature type="chain" id="PRO_5045499907" evidence="1">
    <location>
        <begin position="21"/>
        <end position="583"/>
    </location>
</feature>
<evidence type="ECO:0000313" key="3">
    <source>
        <dbReference type="EMBL" id="NHE55483.1"/>
    </source>
</evidence>
<proteinExistence type="predicted"/>
<dbReference type="InterPro" id="IPR032260">
    <property type="entry name" value="DUF5060"/>
</dbReference>
<dbReference type="EMBL" id="JAANYN010000001">
    <property type="protein sequence ID" value="NHE55483.1"/>
    <property type="molecule type" value="Genomic_DNA"/>
</dbReference>
<gene>
    <name evidence="3" type="ORF">G9Q97_01505</name>
</gene>
<comment type="caution">
    <text evidence="3">The sequence shown here is derived from an EMBL/GenBank/DDBJ whole genome shotgun (WGS) entry which is preliminary data.</text>
</comment>
<feature type="domain" description="DUF5060" evidence="2">
    <location>
        <begin position="29"/>
        <end position="109"/>
    </location>
</feature>
<evidence type="ECO:0000259" key="2">
    <source>
        <dbReference type="Pfam" id="PF16586"/>
    </source>
</evidence>